<dbReference type="InterPro" id="IPR039327">
    <property type="entry name" value="CON7-like"/>
</dbReference>
<evidence type="ECO:0000313" key="4">
    <source>
        <dbReference type="EMBL" id="RJE19549.1"/>
    </source>
</evidence>
<dbReference type="SUPFAM" id="SSF57667">
    <property type="entry name" value="beta-beta-alpha zinc fingers"/>
    <property type="match status" value="1"/>
</dbReference>
<feature type="region of interest" description="Disordered" evidence="2">
    <location>
        <begin position="617"/>
        <end position="674"/>
    </location>
</feature>
<feature type="compositionally biased region" description="Basic and acidic residues" evidence="2">
    <location>
        <begin position="372"/>
        <end position="396"/>
    </location>
</feature>
<evidence type="ECO:0000259" key="3">
    <source>
        <dbReference type="PROSITE" id="PS50157"/>
    </source>
</evidence>
<keyword evidence="1" id="KW-0863">Zinc-finger</keyword>
<dbReference type="GO" id="GO:0006355">
    <property type="term" value="P:regulation of DNA-templated transcription"/>
    <property type="evidence" value="ECO:0007669"/>
    <property type="project" value="InterPro"/>
</dbReference>
<sequence>MSGLELAGVAASILQIAEIGGQLSIKLCTFCHKIKNADKNIQNLSNDVALTSNVLRQLGDSLERDKKGQLYSKQALSTAQDVLAECTKVFEQISAAIDTPDGSSARDRVARAAARFAFVLKESQLDVLKSNLERLKSTMLLMLNVIMYAGQVRNRLDTSILQEQQELIQTLMQERRATELRFQKHLKAIGSPNPFTDSLSNQRDPKFPGISLHAVDNSFSNVPSMGELNKYCLLITRILSDIDTFKSDLEFNRHQRMATDVWRMHDRELWHFVATHGREAGDWLRKQVSRPAIFEFQPRVRDIDFVSYSASMDTRVSPDALAQPKPVTAVMSHTYDSEMDNCSDRPQSQDINYRPIVDIPPFVQQPSPSNNDDAKRVTEEGTSLERSREDLPKHNPDIALGNEVLISYSDGNRPDIAISERLVQPADVSGQSTTLIPTRGTGSPPQMDLDKKDASAPRVLDCSLNYLSKQSSQPDHKDSSHANVHSQDRPHFCPVEGCARGVGGKGFKRKNEMLRHALVHNTPGYVCPLCPEQERKFRRPDNLELHVRVHHADKSKDDPALRAVLTQGSEWKRGRKRRQLWLSGSQISMVQSHENNDAKDEGQGDQVNPAGCQVPIAHASVDSPGKQLNALRSPKRRERSCHDPNSPSADLDPRAPPKLHMCKPKAPAPREDVYVPSPNELELRRQLKDENADIQNWLASVSAANCEAEDEAPAIQGREERRRAKSTGDPSHYQDHFNHKLRPNDSAIPGPGVLLCESSNGDFSEPEPSSESEGKSEIEGLILEWTTLGKDEIKY</sequence>
<dbReference type="STRING" id="2070753.A0A3A2Z8W9"/>
<dbReference type="PANTHER" id="PTHR36167:SF4">
    <property type="entry name" value="FUNGAL N-TERMINAL DOMAIN-CONTAINING PROTEIN"/>
    <property type="match status" value="1"/>
</dbReference>
<dbReference type="Pfam" id="PF17111">
    <property type="entry name" value="PigL_N"/>
    <property type="match status" value="1"/>
</dbReference>
<feature type="region of interest" description="Disordered" evidence="2">
    <location>
        <begin position="424"/>
        <end position="454"/>
    </location>
</feature>
<proteinExistence type="predicted"/>
<dbReference type="InterPro" id="IPR036236">
    <property type="entry name" value="Znf_C2H2_sf"/>
</dbReference>
<feature type="compositionally biased region" description="Polar residues" evidence="2">
    <location>
        <begin position="429"/>
        <end position="444"/>
    </location>
</feature>
<dbReference type="SMART" id="SM00355">
    <property type="entry name" value="ZnF_C2H2"/>
    <property type="match status" value="2"/>
</dbReference>
<feature type="compositionally biased region" description="Basic and acidic residues" evidence="2">
    <location>
        <begin position="474"/>
        <end position="491"/>
    </location>
</feature>
<protein>
    <recommendedName>
        <fullName evidence="3">C2H2-type domain-containing protein</fullName>
    </recommendedName>
</protein>
<dbReference type="Gene3D" id="3.30.160.60">
    <property type="entry name" value="Classic Zinc Finger"/>
    <property type="match status" value="1"/>
</dbReference>
<dbReference type="Proteomes" id="UP000266188">
    <property type="component" value="Unassembled WGS sequence"/>
</dbReference>
<keyword evidence="1" id="KW-0862">Zinc</keyword>
<feature type="region of interest" description="Disordered" evidence="2">
    <location>
        <begin position="708"/>
        <end position="781"/>
    </location>
</feature>
<feature type="domain" description="C2H2-type" evidence="3">
    <location>
        <begin position="525"/>
        <end position="555"/>
    </location>
</feature>
<dbReference type="GO" id="GO:0008270">
    <property type="term" value="F:zinc ion binding"/>
    <property type="evidence" value="ECO:0007669"/>
    <property type="project" value="UniProtKB-KW"/>
</dbReference>
<accession>A0A3A2Z8W9</accession>
<dbReference type="PROSITE" id="PS50157">
    <property type="entry name" value="ZINC_FINGER_C2H2_2"/>
    <property type="match status" value="1"/>
</dbReference>
<feature type="region of interest" description="Disordered" evidence="2">
    <location>
        <begin position="361"/>
        <end position="397"/>
    </location>
</feature>
<dbReference type="InterPro" id="IPR013087">
    <property type="entry name" value="Znf_C2H2_type"/>
</dbReference>
<name>A0A3A2Z8W9_9EURO</name>
<dbReference type="PANTHER" id="PTHR36167">
    <property type="entry name" value="C2H2 FINGER DOMAIN TRANSCRIPTION FACTOR (EUROFUNG)-RELATED"/>
    <property type="match status" value="1"/>
</dbReference>
<keyword evidence="1" id="KW-0479">Metal-binding</keyword>
<organism evidence="4 5">
    <name type="scientific">Aspergillus sclerotialis</name>
    <dbReference type="NCBI Taxonomy" id="2070753"/>
    <lineage>
        <taxon>Eukaryota</taxon>
        <taxon>Fungi</taxon>
        <taxon>Dikarya</taxon>
        <taxon>Ascomycota</taxon>
        <taxon>Pezizomycotina</taxon>
        <taxon>Eurotiomycetes</taxon>
        <taxon>Eurotiomycetidae</taxon>
        <taxon>Eurotiales</taxon>
        <taxon>Aspergillaceae</taxon>
        <taxon>Aspergillus</taxon>
        <taxon>Aspergillus subgen. Polypaecilum</taxon>
    </lineage>
</organism>
<dbReference type="AlphaFoldDB" id="A0A3A2Z8W9"/>
<reference evidence="5" key="1">
    <citation type="submission" date="2017-02" db="EMBL/GenBank/DDBJ databases">
        <authorList>
            <person name="Tafer H."/>
            <person name="Lopandic K."/>
        </authorList>
    </citation>
    <scope>NUCLEOTIDE SEQUENCE [LARGE SCALE GENOMIC DNA]</scope>
    <source>
        <strain evidence="5">CBS 366.77</strain>
    </source>
</reference>
<evidence type="ECO:0000256" key="1">
    <source>
        <dbReference type="PROSITE-ProRule" id="PRU00042"/>
    </source>
</evidence>
<keyword evidence="5" id="KW-1185">Reference proteome</keyword>
<dbReference type="InterPro" id="IPR031348">
    <property type="entry name" value="PigL_N"/>
</dbReference>
<evidence type="ECO:0000256" key="2">
    <source>
        <dbReference type="SAM" id="MobiDB-lite"/>
    </source>
</evidence>
<feature type="region of interest" description="Disordered" evidence="2">
    <location>
        <begin position="469"/>
        <end position="495"/>
    </location>
</feature>
<comment type="caution">
    <text evidence="4">The sequence shown here is derived from an EMBL/GenBank/DDBJ whole genome shotgun (WGS) entry which is preliminary data.</text>
</comment>
<dbReference type="OrthoDB" id="5431013at2759"/>
<gene>
    <name evidence="4" type="ORF">PHISCL_08120</name>
</gene>
<evidence type="ECO:0000313" key="5">
    <source>
        <dbReference type="Proteomes" id="UP000266188"/>
    </source>
</evidence>
<dbReference type="EMBL" id="MVGC01000394">
    <property type="protein sequence ID" value="RJE19549.1"/>
    <property type="molecule type" value="Genomic_DNA"/>
</dbReference>